<evidence type="ECO:0000313" key="11">
    <source>
        <dbReference type="Proteomes" id="UP001235840"/>
    </source>
</evidence>
<dbReference type="PANTHER" id="PTHR30572:SF4">
    <property type="entry name" value="ABC TRANSPORTER PERMEASE YTRF"/>
    <property type="match status" value="1"/>
</dbReference>
<dbReference type="RefSeq" id="WP_307396256.1">
    <property type="nucleotide sequence ID" value="NZ_BAAADK010000002.1"/>
</dbReference>
<feature type="transmembrane region" description="Helical" evidence="8">
    <location>
        <begin position="396"/>
        <end position="419"/>
    </location>
</feature>
<gene>
    <name evidence="10" type="ORF">J2S11_003305</name>
</gene>
<dbReference type="Pfam" id="PF02687">
    <property type="entry name" value="FtsX"/>
    <property type="match status" value="2"/>
</dbReference>
<feature type="transmembrane region" description="Helical" evidence="8">
    <location>
        <begin position="346"/>
        <end position="376"/>
    </location>
</feature>
<proteinExistence type="inferred from homology"/>
<evidence type="ECO:0000256" key="7">
    <source>
        <dbReference type="SAM" id="MobiDB-lite"/>
    </source>
</evidence>
<evidence type="ECO:0000256" key="3">
    <source>
        <dbReference type="ARBA" id="ARBA00022692"/>
    </source>
</evidence>
<keyword evidence="11" id="KW-1185">Reference proteome</keyword>
<feature type="transmembrane region" description="Helical" evidence="8">
    <location>
        <begin position="298"/>
        <end position="318"/>
    </location>
</feature>
<keyword evidence="2" id="KW-1003">Cell membrane</keyword>
<comment type="similarity">
    <text evidence="6">Belongs to the ABC-4 integral membrane protein family.</text>
</comment>
<keyword evidence="3 8" id="KW-0812">Transmembrane</keyword>
<evidence type="ECO:0000313" key="10">
    <source>
        <dbReference type="EMBL" id="MDQ0167380.1"/>
    </source>
</evidence>
<comment type="subcellular location">
    <subcellularLocation>
        <location evidence="1">Cell membrane</location>
        <topology evidence="1">Multi-pass membrane protein</topology>
    </subcellularLocation>
</comment>
<organism evidence="10 11">
    <name type="scientific">Caldalkalibacillus horti</name>
    <dbReference type="NCBI Taxonomy" id="77523"/>
    <lineage>
        <taxon>Bacteria</taxon>
        <taxon>Bacillati</taxon>
        <taxon>Bacillota</taxon>
        <taxon>Bacilli</taxon>
        <taxon>Bacillales</taxon>
        <taxon>Bacillaceae</taxon>
        <taxon>Caldalkalibacillus</taxon>
    </lineage>
</organism>
<feature type="region of interest" description="Disordered" evidence="7">
    <location>
        <begin position="587"/>
        <end position="623"/>
    </location>
</feature>
<feature type="domain" description="ABC3 transporter permease C-terminal" evidence="9">
    <location>
        <begin position="824"/>
        <end position="938"/>
    </location>
</feature>
<evidence type="ECO:0000256" key="4">
    <source>
        <dbReference type="ARBA" id="ARBA00022989"/>
    </source>
</evidence>
<feature type="compositionally biased region" description="Pro residues" evidence="7">
    <location>
        <begin position="590"/>
        <end position="605"/>
    </location>
</feature>
<keyword evidence="4 8" id="KW-1133">Transmembrane helix</keyword>
<dbReference type="Proteomes" id="UP001235840">
    <property type="component" value="Unassembled WGS sequence"/>
</dbReference>
<dbReference type="InterPro" id="IPR003838">
    <property type="entry name" value="ABC3_permease_C"/>
</dbReference>
<feature type="transmembrane region" description="Helical" evidence="8">
    <location>
        <begin position="819"/>
        <end position="842"/>
    </location>
</feature>
<feature type="transmembrane region" description="Helical" evidence="8">
    <location>
        <begin position="479"/>
        <end position="506"/>
    </location>
</feature>
<feature type="domain" description="ABC3 transporter permease C-terminal" evidence="9">
    <location>
        <begin position="306"/>
        <end position="424"/>
    </location>
</feature>
<name>A0ABT9W2A2_9BACI</name>
<evidence type="ECO:0000256" key="2">
    <source>
        <dbReference type="ARBA" id="ARBA00022475"/>
    </source>
</evidence>
<keyword evidence="5 8" id="KW-0472">Membrane</keyword>
<feature type="transmembrane region" description="Helical" evidence="8">
    <location>
        <begin position="536"/>
        <end position="555"/>
    </location>
</feature>
<evidence type="ECO:0000256" key="1">
    <source>
        <dbReference type="ARBA" id="ARBA00004651"/>
    </source>
</evidence>
<protein>
    <submittedName>
        <fullName evidence="10">ABC transport system permease protein</fullName>
    </submittedName>
</protein>
<dbReference type="EMBL" id="JAUSTY010000015">
    <property type="protein sequence ID" value="MDQ0167380.1"/>
    <property type="molecule type" value="Genomic_DNA"/>
</dbReference>
<evidence type="ECO:0000256" key="5">
    <source>
        <dbReference type="ARBA" id="ARBA00023136"/>
    </source>
</evidence>
<sequence>MQILKLLYRKMWNNKWLTLSLLTGLIISVALSTSIPIYTDGALKRLLDREIRDETTGLSAGAIVSRYQAVSGAPTNLEQYEAVNEFYREEIKDYFNLGIRESVQMAGLRPSQLQPVDTERINPNIRRQVSLDSYTNFADHITMVDGEVFSSTVNGGVIEAIITQQGLYDLEMRVGDEFLIQNHGGSAQPLTVRIVGAYEPNLEQTNYWYMGLSTLNTALIVHEDVIQDYVLRERQIPLGHASWYLDFNVAELTMSKASDAMNKLESLEVRSNQLLPYTQVVVTFSNLLKEYRNQGTQLQLLLFTLAAPIIVLVLYYVVMTSKQALDRQKGEIALLRSRGGSANQIFWIYLLEGLLLGGIAMLIGPFLGLTMARVIGASDGFLLFVNRQPLELNLTLTIYIYGLIAVFIALLATIIPALSAARSSIVSFKQQSARSTKKPIWQRFFLDFALLGVAGYGWYMFNERQITLVSTGLSSDQLAVHPLLFFVPSIFLFACGMILIRVFPLLMALFSKVGKRFGSVPLHITLMQVSRSSTQYNAIMLLLILTIGLGIYSSSAARTIDANNKDQMLYQYGTDVVMQGIWEQHIERPTTPPTGPPSPPGPGGPPGGGGGNPGGSGGGEQNVNATYVEPPFQIFNELPGVKHAARVYTQRGAASVGSKNLGNSMIMGIDVQDFAEVGWFKRTTLPAHQNVYLNALGQEESAVIVSQQAAERHGLSPGDSVRLTINRTSVDFVIVAVIPYWPSLYPQEMPFFIGNLNYFQDMAPLAPYEVWMSVEEGTRTSDLIEILAENNIYLAYAEDVNNEIIIQGQHPSNAGLSGILSLGFLVASAVSLAGFVLYWFFALQNRIVQFGVLRAMGISKKQLLSMLFAEQIMTAGFAVVIGVAFGQITSKLFLPFLQIGQDVSRQAPPFQVVVEQSDLNRLYVVILCMILIGLGLLVFRISQLKVHQAVKLGEER</sequence>
<comment type="caution">
    <text evidence="10">The sequence shown here is derived from an EMBL/GenBank/DDBJ whole genome shotgun (WGS) entry which is preliminary data.</text>
</comment>
<evidence type="ECO:0000256" key="8">
    <source>
        <dbReference type="SAM" id="Phobius"/>
    </source>
</evidence>
<dbReference type="InterPro" id="IPR050250">
    <property type="entry name" value="Macrolide_Exporter_MacB"/>
</dbReference>
<evidence type="ECO:0000259" key="9">
    <source>
        <dbReference type="Pfam" id="PF02687"/>
    </source>
</evidence>
<dbReference type="PANTHER" id="PTHR30572">
    <property type="entry name" value="MEMBRANE COMPONENT OF TRANSPORTER-RELATED"/>
    <property type="match status" value="1"/>
</dbReference>
<accession>A0ABT9W2A2</accession>
<evidence type="ECO:0000256" key="6">
    <source>
        <dbReference type="ARBA" id="ARBA00038076"/>
    </source>
</evidence>
<feature type="transmembrane region" description="Helical" evidence="8">
    <location>
        <begin position="440"/>
        <end position="459"/>
    </location>
</feature>
<reference evidence="10 11" key="1">
    <citation type="submission" date="2023-07" db="EMBL/GenBank/DDBJ databases">
        <title>Genomic Encyclopedia of Type Strains, Phase IV (KMG-IV): sequencing the most valuable type-strain genomes for metagenomic binning, comparative biology and taxonomic classification.</title>
        <authorList>
            <person name="Goeker M."/>
        </authorList>
    </citation>
    <scope>NUCLEOTIDE SEQUENCE [LARGE SCALE GENOMIC DNA]</scope>
    <source>
        <strain evidence="10 11">DSM 12751</strain>
    </source>
</reference>
<feature type="transmembrane region" description="Helical" evidence="8">
    <location>
        <begin position="922"/>
        <end position="941"/>
    </location>
</feature>
<feature type="compositionally biased region" description="Gly residues" evidence="7">
    <location>
        <begin position="606"/>
        <end position="620"/>
    </location>
</feature>
<feature type="transmembrane region" description="Helical" evidence="8">
    <location>
        <begin position="863"/>
        <end position="888"/>
    </location>
</feature>